<dbReference type="InterPro" id="IPR040290">
    <property type="entry name" value="Prot_E6-like"/>
</dbReference>
<evidence type="ECO:0000313" key="3">
    <source>
        <dbReference type="EMBL" id="WOL06982.1"/>
    </source>
</evidence>
<gene>
    <name evidence="3" type="ORF">Cni_G15717</name>
</gene>
<keyword evidence="4" id="KW-1185">Reference proteome</keyword>
<proteinExistence type="predicted"/>
<accession>A0AAQ3KEP4</accession>
<dbReference type="PANTHER" id="PTHR35274">
    <property type="entry name" value="E6-LIKE PROTEIN"/>
    <property type="match status" value="1"/>
</dbReference>
<dbReference type="PANTHER" id="PTHR35274:SF2">
    <property type="entry name" value="E6-LIKE PROTEIN"/>
    <property type="match status" value="1"/>
</dbReference>
<evidence type="ECO:0000313" key="4">
    <source>
        <dbReference type="Proteomes" id="UP001327560"/>
    </source>
</evidence>
<dbReference type="Proteomes" id="UP001327560">
    <property type="component" value="Chromosome 5"/>
</dbReference>
<feature type="region of interest" description="Disordered" evidence="1">
    <location>
        <begin position="206"/>
        <end position="225"/>
    </location>
</feature>
<keyword evidence="2" id="KW-0732">Signal</keyword>
<dbReference type="EMBL" id="CP136894">
    <property type="protein sequence ID" value="WOL06982.1"/>
    <property type="molecule type" value="Genomic_DNA"/>
</dbReference>
<feature type="chain" id="PRO_5042848101" description="Protein E6-like" evidence="2">
    <location>
        <begin position="26"/>
        <end position="225"/>
    </location>
</feature>
<feature type="signal peptide" evidence="2">
    <location>
        <begin position="1"/>
        <end position="25"/>
    </location>
</feature>
<evidence type="ECO:0000256" key="1">
    <source>
        <dbReference type="SAM" id="MobiDB-lite"/>
    </source>
</evidence>
<name>A0AAQ3KEP4_9LILI</name>
<organism evidence="3 4">
    <name type="scientific">Canna indica</name>
    <name type="common">Indian-shot</name>
    <dbReference type="NCBI Taxonomy" id="4628"/>
    <lineage>
        <taxon>Eukaryota</taxon>
        <taxon>Viridiplantae</taxon>
        <taxon>Streptophyta</taxon>
        <taxon>Embryophyta</taxon>
        <taxon>Tracheophyta</taxon>
        <taxon>Spermatophyta</taxon>
        <taxon>Magnoliopsida</taxon>
        <taxon>Liliopsida</taxon>
        <taxon>Zingiberales</taxon>
        <taxon>Cannaceae</taxon>
        <taxon>Canna</taxon>
    </lineage>
</organism>
<dbReference type="AlphaFoldDB" id="A0AAQ3KEP4"/>
<protein>
    <recommendedName>
        <fullName evidence="5">Protein E6-like</fullName>
    </recommendedName>
</protein>
<evidence type="ECO:0000256" key="2">
    <source>
        <dbReference type="SAM" id="SignalP"/>
    </source>
</evidence>
<sequence>MASFEKKLFLAFLLVLSISSLDVHARESRAYSKFMRSEAHNETVVIPEESPAVQVEKATKFRKDFPTTAAASTTTTDTKYAYSYDSNGDGTHYNPDGFPSRFPSNELYRENEQFDNKEYSNEERQSYKYNSNGDDYRNKEAHSHTTYVPNHTYNNEKQGLSDTRFMEYGRYYYDVKADKGYGAYAGIGVHDKYSYRASNREGNAYEYNNAMEGNQNDQEGEEYVP</sequence>
<reference evidence="3 4" key="1">
    <citation type="submission" date="2023-10" db="EMBL/GenBank/DDBJ databases">
        <title>Chromosome-scale genome assembly provides insights into flower coloration mechanisms of Canna indica.</title>
        <authorList>
            <person name="Li C."/>
        </authorList>
    </citation>
    <scope>NUCLEOTIDE SEQUENCE [LARGE SCALE GENOMIC DNA]</scope>
    <source>
        <tissue evidence="3">Flower</tissue>
    </source>
</reference>
<evidence type="ECO:0008006" key="5">
    <source>
        <dbReference type="Google" id="ProtNLM"/>
    </source>
</evidence>